<evidence type="ECO:0000259" key="1">
    <source>
        <dbReference type="Pfam" id="PF17781"/>
    </source>
</evidence>
<evidence type="ECO:0000313" key="3">
    <source>
        <dbReference type="Proteomes" id="UP001362999"/>
    </source>
</evidence>
<accession>A0AAV9ZQL8</accession>
<organism evidence="2 3">
    <name type="scientific">Favolaschia claudopus</name>
    <dbReference type="NCBI Taxonomy" id="2862362"/>
    <lineage>
        <taxon>Eukaryota</taxon>
        <taxon>Fungi</taxon>
        <taxon>Dikarya</taxon>
        <taxon>Basidiomycota</taxon>
        <taxon>Agaricomycotina</taxon>
        <taxon>Agaricomycetes</taxon>
        <taxon>Agaricomycetidae</taxon>
        <taxon>Agaricales</taxon>
        <taxon>Marasmiineae</taxon>
        <taxon>Mycenaceae</taxon>
        <taxon>Favolaschia</taxon>
    </lineage>
</organism>
<dbReference type="Proteomes" id="UP001362999">
    <property type="component" value="Unassembled WGS sequence"/>
</dbReference>
<dbReference type="EMBL" id="JAWWNJ010000120">
    <property type="protein sequence ID" value="KAK6988786.1"/>
    <property type="molecule type" value="Genomic_DNA"/>
</dbReference>
<proteinExistence type="predicted"/>
<keyword evidence="3" id="KW-1185">Reference proteome</keyword>
<protein>
    <recommendedName>
        <fullName evidence="1">RPN1 N-terminal domain-containing protein</fullName>
    </recommendedName>
</protein>
<dbReference type="Pfam" id="PF17781">
    <property type="entry name" value="RPN1_RPN2_N"/>
    <property type="match status" value="2"/>
</dbReference>
<sequence length="246" mass="28010">MTYSDTQPRGTLRYRLLASSSQLEGSPLADPGTYVRHLAAELGDKYTFRETEVDDAPTPEAGIDDLRSLARECAVFLIGHRRDRTIGGRRYVQPRFCVNLLPPPDDISFLRTAHKIYVQHRKFPEALALAIRLGDPALVREDFQRTRKPVRFCAIPSSGHRLMKRQLAFLLARAQIPIEWLRTPSANPDEEIDIEDEFPEDFGEHSFRNEQTQSSRSEHVASAEMEALRSCVNLLPTRHLLSTNSE</sequence>
<feature type="domain" description="RPN1 N-terminal" evidence="1">
    <location>
        <begin position="1"/>
        <end position="81"/>
    </location>
</feature>
<name>A0AAV9ZQL8_9AGAR</name>
<evidence type="ECO:0000313" key="2">
    <source>
        <dbReference type="EMBL" id="KAK6988786.1"/>
    </source>
</evidence>
<comment type="caution">
    <text evidence="2">The sequence shown here is derived from an EMBL/GenBank/DDBJ whole genome shotgun (WGS) entry which is preliminary data.</text>
</comment>
<dbReference type="InterPro" id="IPR040892">
    <property type="entry name" value="RPN1_N"/>
</dbReference>
<feature type="domain" description="RPN1 N-terminal" evidence="1">
    <location>
        <begin position="97"/>
        <end position="187"/>
    </location>
</feature>
<dbReference type="AlphaFoldDB" id="A0AAV9ZQL8"/>
<gene>
    <name evidence="2" type="ORF">R3P38DRAFT_2804253</name>
</gene>
<reference evidence="2 3" key="1">
    <citation type="journal article" date="2024" name="J Genomics">
        <title>Draft genome sequencing and assembly of Favolaschia claudopus CIRM-BRFM 2984 isolated from oak limbs.</title>
        <authorList>
            <person name="Navarro D."/>
            <person name="Drula E."/>
            <person name="Chaduli D."/>
            <person name="Cazenave R."/>
            <person name="Ahrendt S."/>
            <person name="Wang J."/>
            <person name="Lipzen A."/>
            <person name="Daum C."/>
            <person name="Barry K."/>
            <person name="Grigoriev I.V."/>
            <person name="Favel A."/>
            <person name="Rosso M.N."/>
            <person name="Martin F."/>
        </authorList>
    </citation>
    <scope>NUCLEOTIDE SEQUENCE [LARGE SCALE GENOMIC DNA]</scope>
    <source>
        <strain evidence="2 3">CIRM-BRFM 2984</strain>
    </source>
</reference>